<reference evidence="2 3" key="1">
    <citation type="submission" date="2015-05" db="EMBL/GenBank/DDBJ databases">
        <title>Genome sequence of Mycobacterium heraklionense Davo strain.</title>
        <authorList>
            <person name="Greninger A.L."/>
            <person name="Cunningham G."/>
            <person name="Miller S."/>
        </authorList>
    </citation>
    <scope>NUCLEOTIDE SEQUENCE [LARGE SCALE GENOMIC DNA]</scope>
    <source>
        <strain evidence="2 3">Davo</strain>
    </source>
</reference>
<keyword evidence="1" id="KW-0472">Membrane</keyword>
<feature type="transmembrane region" description="Helical" evidence="1">
    <location>
        <begin position="6"/>
        <end position="25"/>
    </location>
</feature>
<dbReference type="Proteomes" id="UP000036464">
    <property type="component" value="Unassembled WGS sequence"/>
</dbReference>
<evidence type="ECO:0000256" key="1">
    <source>
        <dbReference type="SAM" id="Phobius"/>
    </source>
</evidence>
<keyword evidence="3" id="KW-1185">Reference proteome</keyword>
<evidence type="ECO:0000313" key="2">
    <source>
        <dbReference type="EMBL" id="KLO25871.1"/>
    </source>
</evidence>
<evidence type="ECO:0000313" key="3">
    <source>
        <dbReference type="Proteomes" id="UP000036464"/>
    </source>
</evidence>
<keyword evidence="1" id="KW-1133">Transmembrane helix</keyword>
<accession>A0ABR5FA09</accession>
<evidence type="ECO:0008006" key="4">
    <source>
        <dbReference type="Google" id="ProtNLM"/>
    </source>
</evidence>
<keyword evidence="1" id="KW-0812">Transmembrane</keyword>
<name>A0ABR5FA09_9MYCO</name>
<dbReference type="RefSeq" id="WP_047321209.1">
    <property type="nucleotide sequence ID" value="NZ_LDPO01000027.1"/>
</dbReference>
<dbReference type="EMBL" id="LDPO01000027">
    <property type="protein sequence ID" value="KLO25871.1"/>
    <property type="molecule type" value="Genomic_DNA"/>
</dbReference>
<proteinExistence type="predicted"/>
<comment type="caution">
    <text evidence="2">The sequence shown here is derived from an EMBL/GenBank/DDBJ whole genome shotgun (WGS) entry which is preliminary data.</text>
</comment>
<organism evidence="2 3">
    <name type="scientific">Mycolicibacter heraklionensis</name>
    <dbReference type="NCBI Taxonomy" id="512402"/>
    <lineage>
        <taxon>Bacteria</taxon>
        <taxon>Bacillati</taxon>
        <taxon>Actinomycetota</taxon>
        <taxon>Actinomycetes</taxon>
        <taxon>Mycobacteriales</taxon>
        <taxon>Mycobacteriaceae</taxon>
        <taxon>Mycolicibacter</taxon>
    </lineage>
</organism>
<protein>
    <recommendedName>
        <fullName evidence="4">Type II secretion system protein</fullName>
    </recommendedName>
</protein>
<sequence length="151" mass="16492">MSPHDFLVVATGLLIFCGITGLMLVSRPAHGRHRRGWLSNLVTAVKRYYGFGVPVPPRVSVLPRCASDDWHADPPTVELPVVPSPNWSVIADGKRVRLSEWVDQPQRTAAQDAIRGHYELGSPIFAELAKPLGFDPVRGFDALFADALVAA</sequence>
<gene>
    <name evidence="2" type="ORF">ABW16_21375</name>
</gene>